<comment type="caution">
    <text evidence="2">The sequence shown here is derived from an EMBL/GenBank/DDBJ whole genome shotgun (WGS) entry which is preliminary data.</text>
</comment>
<evidence type="ECO:0000313" key="2">
    <source>
        <dbReference type="EMBL" id="MDR6765175.1"/>
    </source>
</evidence>
<dbReference type="EMBL" id="JAVDTS010000001">
    <property type="protein sequence ID" value="MDR6835613.1"/>
    <property type="molecule type" value="Genomic_DNA"/>
</dbReference>
<dbReference type="RefSeq" id="WP_209816649.1">
    <property type="nucleotide sequence ID" value="NZ_JAVDTL010000001.1"/>
</dbReference>
<keyword evidence="1" id="KW-0812">Transmembrane</keyword>
<protein>
    <submittedName>
        <fullName evidence="2">Uncharacterized protein</fullName>
    </submittedName>
</protein>
<proteinExistence type="predicted"/>
<dbReference type="Proteomes" id="UP001249076">
    <property type="component" value="Unassembled WGS sequence"/>
</dbReference>
<evidence type="ECO:0000256" key="1">
    <source>
        <dbReference type="SAM" id="Phobius"/>
    </source>
</evidence>
<keyword evidence="1" id="KW-0472">Membrane</keyword>
<gene>
    <name evidence="2" type="ORF">J2W88_000433</name>
    <name evidence="3" type="ORF">J2W93_000434</name>
</gene>
<dbReference type="Proteomes" id="UP001253458">
    <property type="component" value="Unassembled WGS sequence"/>
</dbReference>
<evidence type="ECO:0000313" key="4">
    <source>
        <dbReference type="Proteomes" id="UP001249076"/>
    </source>
</evidence>
<keyword evidence="1" id="KW-1133">Transmembrane helix</keyword>
<evidence type="ECO:0000313" key="3">
    <source>
        <dbReference type="EMBL" id="MDR6835613.1"/>
    </source>
</evidence>
<evidence type="ECO:0000313" key="5">
    <source>
        <dbReference type="Proteomes" id="UP001253458"/>
    </source>
</evidence>
<feature type="transmembrane region" description="Helical" evidence="1">
    <location>
        <begin position="24"/>
        <end position="48"/>
    </location>
</feature>
<dbReference type="EMBL" id="JAVDTL010000001">
    <property type="protein sequence ID" value="MDR6765175.1"/>
    <property type="molecule type" value="Genomic_DNA"/>
</dbReference>
<name>A0AAJ2BVG5_ACIDE</name>
<reference evidence="2 4" key="1">
    <citation type="submission" date="2023-07" db="EMBL/GenBank/DDBJ databases">
        <title>Sorghum-associated microbial communities from plants grown in Nebraska, USA.</title>
        <authorList>
            <person name="Schachtman D."/>
        </authorList>
    </citation>
    <scope>NUCLEOTIDE SEQUENCE</scope>
    <source>
        <strain evidence="3 4">BE105</strain>
        <strain evidence="2">BE69</strain>
    </source>
</reference>
<sequence>MARIAGPPLLDPDPTMPGPSLRTVFRWAAVAATAFVLAAMTTLGYLFAVEDYVTRPGSPVYYLGISSLVRDVQVPDGAQGREYFGSVGDGNKPAQSQLSFKVPPATADAVWDAMTRQLQNLALHSVSTGGNDPTVASNKHAVSPGLREAQYTSAKHDLVLLTTYEDSDGGTPLIRFEITHFD</sequence>
<dbReference type="AlphaFoldDB" id="A0AAJ2BVG5"/>
<organism evidence="2 5">
    <name type="scientific">Acidovorax delafieldii</name>
    <name type="common">Pseudomonas delafieldii</name>
    <dbReference type="NCBI Taxonomy" id="47920"/>
    <lineage>
        <taxon>Bacteria</taxon>
        <taxon>Pseudomonadati</taxon>
        <taxon>Pseudomonadota</taxon>
        <taxon>Betaproteobacteria</taxon>
        <taxon>Burkholderiales</taxon>
        <taxon>Comamonadaceae</taxon>
        <taxon>Acidovorax</taxon>
    </lineage>
</organism>
<keyword evidence="4" id="KW-1185">Reference proteome</keyword>
<accession>A0AAJ2BVG5</accession>